<sequence length="92" mass="10180">MDEMEIRGSSSKACNILAVLPRRFAVTSLSSYIYQKRGYFLGKKIGYQVGIQTAVRSRGTKIMFVTIGVFLQRACNVLSKSEDPSKEDPLAG</sequence>
<evidence type="ECO:0000313" key="2">
    <source>
        <dbReference type="Proteomes" id="UP000186922"/>
    </source>
</evidence>
<proteinExistence type="predicted"/>
<keyword evidence="2" id="KW-1185">Reference proteome</keyword>
<protein>
    <submittedName>
        <fullName evidence="1">Uncharacterized protein</fullName>
    </submittedName>
</protein>
<dbReference type="Gene3D" id="3.40.50.300">
    <property type="entry name" value="P-loop containing nucleotide triphosphate hydrolases"/>
    <property type="match status" value="1"/>
</dbReference>
<organism evidence="1 2">
    <name type="scientific">Ramazzottius varieornatus</name>
    <name type="common">Water bear</name>
    <name type="synonym">Tardigrade</name>
    <dbReference type="NCBI Taxonomy" id="947166"/>
    <lineage>
        <taxon>Eukaryota</taxon>
        <taxon>Metazoa</taxon>
        <taxon>Ecdysozoa</taxon>
        <taxon>Tardigrada</taxon>
        <taxon>Eutardigrada</taxon>
        <taxon>Parachela</taxon>
        <taxon>Hypsibioidea</taxon>
        <taxon>Ramazzottiidae</taxon>
        <taxon>Ramazzottius</taxon>
    </lineage>
</organism>
<name>A0A1D1VL59_RAMVA</name>
<dbReference type="EMBL" id="BDGG01000008">
    <property type="protein sequence ID" value="GAV02350.1"/>
    <property type="molecule type" value="Genomic_DNA"/>
</dbReference>
<dbReference type="AlphaFoldDB" id="A0A1D1VL59"/>
<gene>
    <name evidence="1" type="primary">RvY_12929-1</name>
    <name evidence="1" type="synonym">RvY_12929.1</name>
    <name evidence="1" type="ORF">RvY_12929</name>
</gene>
<dbReference type="STRING" id="947166.A0A1D1VL59"/>
<reference evidence="1 2" key="1">
    <citation type="journal article" date="2016" name="Nat. Commun.">
        <title>Extremotolerant tardigrade genome and improved radiotolerance of human cultured cells by tardigrade-unique protein.</title>
        <authorList>
            <person name="Hashimoto T."/>
            <person name="Horikawa D.D."/>
            <person name="Saito Y."/>
            <person name="Kuwahara H."/>
            <person name="Kozuka-Hata H."/>
            <person name="Shin-I T."/>
            <person name="Minakuchi Y."/>
            <person name="Ohishi K."/>
            <person name="Motoyama A."/>
            <person name="Aizu T."/>
            <person name="Enomoto A."/>
            <person name="Kondo K."/>
            <person name="Tanaka S."/>
            <person name="Hara Y."/>
            <person name="Koshikawa S."/>
            <person name="Sagara H."/>
            <person name="Miura T."/>
            <person name="Yokobori S."/>
            <person name="Miyagawa K."/>
            <person name="Suzuki Y."/>
            <person name="Kubo T."/>
            <person name="Oyama M."/>
            <person name="Kohara Y."/>
            <person name="Fujiyama A."/>
            <person name="Arakawa K."/>
            <person name="Katayama T."/>
            <person name="Toyoda A."/>
            <person name="Kunieda T."/>
        </authorList>
    </citation>
    <scope>NUCLEOTIDE SEQUENCE [LARGE SCALE GENOMIC DNA]</scope>
    <source>
        <strain evidence="1 2">YOKOZUNA-1</strain>
    </source>
</reference>
<dbReference type="Proteomes" id="UP000186922">
    <property type="component" value="Unassembled WGS sequence"/>
</dbReference>
<accession>A0A1D1VL59</accession>
<comment type="caution">
    <text evidence="1">The sequence shown here is derived from an EMBL/GenBank/DDBJ whole genome shotgun (WGS) entry which is preliminary data.</text>
</comment>
<evidence type="ECO:0000313" key="1">
    <source>
        <dbReference type="EMBL" id="GAV02350.1"/>
    </source>
</evidence>
<dbReference type="InterPro" id="IPR027417">
    <property type="entry name" value="P-loop_NTPase"/>
</dbReference>